<dbReference type="GO" id="GO:0006355">
    <property type="term" value="P:regulation of DNA-templated transcription"/>
    <property type="evidence" value="ECO:0007669"/>
    <property type="project" value="InterPro"/>
</dbReference>
<evidence type="ECO:0000256" key="2">
    <source>
        <dbReference type="ARBA" id="ARBA00022771"/>
    </source>
</evidence>
<comment type="similarity">
    <text evidence="7">Belongs to the type IV zinc-finger family. Class B subfamily.</text>
</comment>
<evidence type="ECO:0000256" key="4">
    <source>
        <dbReference type="ARBA" id="ARBA00023015"/>
    </source>
</evidence>
<dbReference type="RefSeq" id="XP_022753673.1">
    <property type="nucleotide sequence ID" value="XM_022897938.1"/>
</dbReference>
<keyword evidence="6" id="KW-0804">Transcription</keyword>
<organism evidence="11 12">
    <name type="scientific">Durio zibethinus</name>
    <name type="common">Durian</name>
    <dbReference type="NCBI Taxonomy" id="66656"/>
    <lineage>
        <taxon>Eukaryota</taxon>
        <taxon>Viridiplantae</taxon>
        <taxon>Streptophyta</taxon>
        <taxon>Embryophyta</taxon>
        <taxon>Tracheophyta</taxon>
        <taxon>Spermatophyta</taxon>
        <taxon>Magnoliopsida</taxon>
        <taxon>eudicotyledons</taxon>
        <taxon>Gunneridae</taxon>
        <taxon>Pentapetalae</taxon>
        <taxon>rosids</taxon>
        <taxon>malvids</taxon>
        <taxon>Malvales</taxon>
        <taxon>Malvaceae</taxon>
        <taxon>Helicteroideae</taxon>
        <taxon>Durio</taxon>
    </lineage>
</organism>
<evidence type="ECO:0000256" key="3">
    <source>
        <dbReference type="ARBA" id="ARBA00022833"/>
    </source>
</evidence>
<evidence type="ECO:0000256" key="9">
    <source>
        <dbReference type="SAM" id="MobiDB-lite"/>
    </source>
</evidence>
<feature type="region of interest" description="Disordered" evidence="9">
    <location>
        <begin position="223"/>
        <end position="243"/>
    </location>
</feature>
<reference evidence="12" key="1">
    <citation type="submission" date="2025-08" db="UniProtKB">
        <authorList>
            <consortium name="RefSeq"/>
        </authorList>
    </citation>
    <scope>IDENTIFICATION</scope>
    <source>
        <tissue evidence="12">Fruit stalk</tissue>
    </source>
</reference>
<name>A0A6P5ZLB6_DURZI</name>
<feature type="compositionally biased region" description="Basic and acidic residues" evidence="9">
    <location>
        <begin position="223"/>
        <end position="233"/>
    </location>
</feature>
<dbReference type="PROSITE" id="PS50114">
    <property type="entry name" value="GATA_ZN_FINGER_2"/>
    <property type="match status" value="1"/>
</dbReference>
<keyword evidence="3" id="KW-0862">Zinc</keyword>
<evidence type="ECO:0000256" key="1">
    <source>
        <dbReference type="ARBA" id="ARBA00022723"/>
    </source>
</evidence>
<dbReference type="SUPFAM" id="SSF57716">
    <property type="entry name" value="Glucocorticoid receptor-like (DNA-binding domain)"/>
    <property type="match status" value="1"/>
</dbReference>
<dbReference type="PANTHER" id="PTHR46813">
    <property type="entry name" value="GATA TRANSCRIPTION FACTOR 18"/>
    <property type="match status" value="1"/>
</dbReference>
<evidence type="ECO:0000313" key="12">
    <source>
        <dbReference type="RefSeq" id="XP_022753673.1"/>
    </source>
</evidence>
<protein>
    <submittedName>
        <fullName evidence="12">GATA transcription factor 29-like</fullName>
    </submittedName>
</protein>
<dbReference type="CDD" id="cd00202">
    <property type="entry name" value="ZnF_GATA"/>
    <property type="match status" value="1"/>
</dbReference>
<dbReference type="KEGG" id="dzi:111301985"/>
<dbReference type="PANTHER" id="PTHR46813:SF16">
    <property type="entry name" value="GATA TRANSCRIPTION FACTOR 18"/>
    <property type="match status" value="1"/>
</dbReference>
<evidence type="ECO:0000256" key="6">
    <source>
        <dbReference type="ARBA" id="ARBA00023163"/>
    </source>
</evidence>
<feature type="domain" description="GATA-type" evidence="10">
    <location>
        <begin position="193"/>
        <end position="227"/>
    </location>
</feature>
<dbReference type="GO" id="GO:0043565">
    <property type="term" value="F:sequence-specific DNA binding"/>
    <property type="evidence" value="ECO:0007669"/>
    <property type="project" value="InterPro"/>
</dbReference>
<dbReference type="GeneID" id="111301985"/>
<evidence type="ECO:0000256" key="7">
    <source>
        <dbReference type="ARBA" id="ARBA00024019"/>
    </source>
</evidence>
<keyword evidence="4" id="KW-0805">Transcription regulation</keyword>
<keyword evidence="2 8" id="KW-0863">Zinc-finger</keyword>
<dbReference type="GO" id="GO:0008270">
    <property type="term" value="F:zinc ion binding"/>
    <property type="evidence" value="ECO:0007669"/>
    <property type="project" value="UniProtKB-KW"/>
</dbReference>
<dbReference type="SMART" id="SM00401">
    <property type="entry name" value="ZnF_GATA"/>
    <property type="match status" value="1"/>
</dbReference>
<dbReference type="Pfam" id="PF00320">
    <property type="entry name" value="GATA"/>
    <property type="match status" value="1"/>
</dbReference>
<evidence type="ECO:0000313" key="11">
    <source>
        <dbReference type="Proteomes" id="UP000515121"/>
    </source>
</evidence>
<dbReference type="OrthoDB" id="2162994at2759"/>
<evidence type="ECO:0000256" key="5">
    <source>
        <dbReference type="ARBA" id="ARBA00023125"/>
    </source>
</evidence>
<dbReference type="InterPro" id="IPR013088">
    <property type="entry name" value="Znf_NHR/GATA"/>
</dbReference>
<dbReference type="AlphaFoldDB" id="A0A6P5ZLB6"/>
<dbReference type="InterPro" id="IPR000679">
    <property type="entry name" value="Znf_GATA"/>
</dbReference>
<accession>A0A6P5ZLB6</accession>
<keyword evidence="5" id="KW-0238">DNA-binding</keyword>
<gene>
    <name evidence="12" type="primary">LOC111301985</name>
</gene>
<keyword evidence="1" id="KW-0479">Metal-binding</keyword>
<sequence length="243" mass="26834">MDNFHWFNQAAGMNGSSNNKNVGNRVDLTLKLGLPDCDQNPALYQLEQYHVNPDSMAPNLCFSSPNTQGVFNQGAIVQGQQSFNGGQYAWPSDHMASNVHNMNYANAFNQFSGPSLGFPSYNFAPTHHHHQLLAPSFVSSSTYTLLDVPSRRRANQHQRELGSSSGSGSGKPGELRQHGGKYNDPNKRCTNYNCNTNDTPMWRKGPLGPKTLCNACGIKYRKEEEKRKAKEAGNRGQQSNPNG</sequence>
<dbReference type="Gene3D" id="3.30.50.10">
    <property type="entry name" value="Erythroid Transcription Factor GATA-1, subunit A"/>
    <property type="match status" value="1"/>
</dbReference>
<dbReference type="Proteomes" id="UP000515121">
    <property type="component" value="Unplaced"/>
</dbReference>
<keyword evidence="11" id="KW-1185">Reference proteome</keyword>
<proteinExistence type="inferred from homology"/>
<evidence type="ECO:0000259" key="10">
    <source>
        <dbReference type="PROSITE" id="PS50114"/>
    </source>
</evidence>
<evidence type="ECO:0000256" key="8">
    <source>
        <dbReference type="PROSITE-ProRule" id="PRU00094"/>
    </source>
</evidence>
<feature type="region of interest" description="Disordered" evidence="9">
    <location>
        <begin position="152"/>
        <end position="190"/>
    </location>
</feature>